<accession>A0AAP9KNS3</accession>
<protein>
    <submittedName>
        <fullName evidence="2">Uncharacterized protein</fullName>
    </submittedName>
</protein>
<dbReference type="EMBL" id="CP024636">
    <property type="protein sequence ID" value="QGR06235.1"/>
    <property type="molecule type" value="Genomic_DNA"/>
</dbReference>
<dbReference type="AlphaFoldDB" id="A0AAP9KNS3"/>
<keyword evidence="4" id="KW-1185">Reference proteome</keyword>
<evidence type="ECO:0000313" key="2">
    <source>
        <dbReference type="EMBL" id="QGR06235.1"/>
    </source>
</evidence>
<reference evidence="1" key="3">
    <citation type="submission" date="2023-07" db="EMBL/GenBank/DDBJ databases">
        <title>The extreme plant-growth-promoting properties of Pantoea phytobeneficialis PF55 revealed by functional and genomic analysis.</title>
        <authorList>
            <person name="Nascimento F.X."/>
            <person name="Marcio R.J."/>
        </authorList>
    </citation>
    <scope>NUCLEOTIDE SEQUENCE</scope>
    <source>
        <strain evidence="1">PF55</strain>
    </source>
</reference>
<proteinExistence type="predicted"/>
<name>A0AAP9KNS3_9GAMM</name>
<dbReference type="Proteomes" id="UP001171299">
    <property type="component" value="Unassembled WGS sequence"/>
</dbReference>
<dbReference type="EMBL" id="JAUOOM010000005">
    <property type="protein sequence ID" value="MDO6406274.1"/>
    <property type="molecule type" value="Genomic_DNA"/>
</dbReference>
<sequence length="336" mass="38450">MAQEEILVTTEDQAYELIESYLSGHQLPEHISFDGWPNLSFKLEGENFEQSLTPSVMKGFIEMQSQINRAFALAKFGSPDPRRLSKEDRDELEIKVEVKKGSSILTVDMDGFLTKLSQELVGKMSAQEIMITVISAGLIWGGVSIFRRYIDNRKEVRLAEINKDGDKEHLKTLQTMSQEETKRVEIMSTFIKRQPLLDNMDRMAYDAKSEMVKSFVKADRAVIDGVTLDSEMARELTTNARRRSTEVRIDGVYRIEEVNNTDPEAFKVKVRNVRTDQRLTCLVQDIFLDESGNKEALQQAEWERKPVHLSINAKHVDGDIKSAVILYVKDVEEKPE</sequence>
<dbReference type="RefSeq" id="WP_208725181.1">
    <property type="nucleotide sequence ID" value="NZ_CP024636.1"/>
</dbReference>
<reference evidence="3" key="1">
    <citation type="submission" date="2017-11" db="EMBL/GenBank/DDBJ databases">
        <title>Genome sequence of Pantoea sp. MSR2.</title>
        <authorList>
            <person name="Nascimento F.X."/>
        </authorList>
    </citation>
    <scope>NUCLEOTIDE SEQUENCE [LARGE SCALE GENOMIC DNA]</scope>
    <source>
        <strain evidence="3">MSR2</strain>
    </source>
</reference>
<organism evidence="2 3">
    <name type="scientific">Pantoea phytobeneficialis</name>
    <dbReference type="NCBI Taxonomy" id="2052056"/>
    <lineage>
        <taxon>Bacteria</taxon>
        <taxon>Pseudomonadati</taxon>
        <taxon>Pseudomonadota</taxon>
        <taxon>Gammaproteobacteria</taxon>
        <taxon>Enterobacterales</taxon>
        <taxon>Erwiniaceae</taxon>
        <taxon>Pantoea</taxon>
    </lineage>
</organism>
<evidence type="ECO:0000313" key="4">
    <source>
        <dbReference type="Proteomes" id="UP001171299"/>
    </source>
</evidence>
<dbReference type="KEGG" id="ppho:CTZ24_07360"/>
<evidence type="ECO:0000313" key="1">
    <source>
        <dbReference type="EMBL" id="MDO6406274.1"/>
    </source>
</evidence>
<evidence type="ECO:0000313" key="3">
    <source>
        <dbReference type="Proteomes" id="UP000424872"/>
    </source>
</evidence>
<reference evidence="2" key="2">
    <citation type="journal article" date="2020" name="Environ. Microbiol.">
        <title>The extreme plant-growth-promoting properties of Pantoea phytobeneficialis MSR2 revealed by functional and genomic analysis.</title>
        <authorList>
            <person name="Nascimento F.X."/>
            <person name="Hernandez A.G."/>
            <person name="Glick B.R."/>
            <person name="Rossi M.J."/>
        </authorList>
    </citation>
    <scope>NUCLEOTIDE SEQUENCE</scope>
    <source>
        <strain evidence="2">MSR2</strain>
    </source>
</reference>
<gene>
    <name evidence="2" type="ORF">CTZ24_07360</name>
    <name evidence="1" type="ORF">Q3404_06770</name>
</gene>
<dbReference type="Proteomes" id="UP000424872">
    <property type="component" value="Chromosome"/>
</dbReference>